<keyword evidence="2" id="KW-1185">Reference proteome</keyword>
<protein>
    <submittedName>
        <fullName evidence="1">Uncharacterized protein</fullName>
    </submittedName>
</protein>
<gene>
    <name evidence="1" type="ORF">CVLEPA_LOCUS3035</name>
</gene>
<dbReference type="Proteomes" id="UP001642483">
    <property type="component" value="Unassembled WGS sequence"/>
</dbReference>
<evidence type="ECO:0000313" key="1">
    <source>
        <dbReference type="EMBL" id="CAK8673223.1"/>
    </source>
</evidence>
<evidence type="ECO:0000313" key="2">
    <source>
        <dbReference type="Proteomes" id="UP001642483"/>
    </source>
</evidence>
<sequence length="183" mass="19956">MSTQRGTQSLPTSDKNTLNLTFSFPIPYNGTKPQVTATVQGSIGTYKVQDVVITPLQFKFGVTRTDQTNGWTEEPQLEWTAVGREVPPAEGTQVIEKSSSNTADITVKFPSTIDPAPKKIFAWPGQKCMCFGPLINCIETRCFNNVTDTLYKWAALIAVVSNARLNELILPAVGMKALLCSGP</sequence>
<proteinExistence type="predicted"/>
<dbReference type="EMBL" id="CAWYQH010000002">
    <property type="protein sequence ID" value="CAK8673223.1"/>
    <property type="molecule type" value="Genomic_DNA"/>
</dbReference>
<organism evidence="1 2">
    <name type="scientific">Clavelina lepadiformis</name>
    <name type="common">Light-bulb sea squirt</name>
    <name type="synonym">Ascidia lepadiformis</name>
    <dbReference type="NCBI Taxonomy" id="159417"/>
    <lineage>
        <taxon>Eukaryota</taxon>
        <taxon>Metazoa</taxon>
        <taxon>Chordata</taxon>
        <taxon>Tunicata</taxon>
        <taxon>Ascidiacea</taxon>
        <taxon>Aplousobranchia</taxon>
        <taxon>Clavelinidae</taxon>
        <taxon>Clavelina</taxon>
    </lineage>
</organism>
<reference evidence="1 2" key="1">
    <citation type="submission" date="2024-02" db="EMBL/GenBank/DDBJ databases">
        <authorList>
            <person name="Daric V."/>
            <person name="Darras S."/>
        </authorList>
    </citation>
    <scope>NUCLEOTIDE SEQUENCE [LARGE SCALE GENOMIC DNA]</scope>
</reference>
<comment type="caution">
    <text evidence="1">The sequence shown here is derived from an EMBL/GenBank/DDBJ whole genome shotgun (WGS) entry which is preliminary data.</text>
</comment>
<accession>A0ABP0F0H9</accession>
<name>A0ABP0F0H9_CLALP</name>